<evidence type="ECO:0000313" key="10">
    <source>
        <dbReference type="Proteomes" id="UP001152797"/>
    </source>
</evidence>
<reference evidence="8" key="2">
    <citation type="submission" date="2024-04" db="EMBL/GenBank/DDBJ databases">
        <authorList>
            <person name="Chen Y."/>
            <person name="Shah S."/>
            <person name="Dougan E. K."/>
            <person name="Thang M."/>
            <person name="Chan C."/>
        </authorList>
    </citation>
    <scope>NUCLEOTIDE SEQUENCE [LARGE SCALE GENOMIC DNA]</scope>
</reference>
<accession>A0A9P1FLQ4</accession>
<comment type="similarity">
    <text evidence="1">Belongs to the peptidase A1 family.</text>
</comment>
<keyword evidence="10" id="KW-1185">Reference proteome</keyword>
<organism evidence="7">
    <name type="scientific">Cladocopium goreaui</name>
    <dbReference type="NCBI Taxonomy" id="2562237"/>
    <lineage>
        <taxon>Eukaryota</taxon>
        <taxon>Sar</taxon>
        <taxon>Alveolata</taxon>
        <taxon>Dinophyceae</taxon>
        <taxon>Suessiales</taxon>
        <taxon>Symbiodiniaceae</taxon>
        <taxon>Cladocopium</taxon>
    </lineage>
</organism>
<dbReference type="EMBL" id="CAMXCT020000669">
    <property type="protein sequence ID" value="CAL1135279.1"/>
    <property type="molecule type" value="Genomic_DNA"/>
</dbReference>
<dbReference type="OrthoDB" id="425169at2759"/>
<feature type="compositionally biased region" description="Polar residues" evidence="5">
    <location>
        <begin position="960"/>
        <end position="977"/>
    </location>
</feature>
<gene>
    <name evidence="7" type="ORF">C1SCF055_LOCUS9648</name>
</gene>
<dbReference type="SUPFAM" id="SSF50630">
    <property type="entry name" value="Acid proteases"/>
    <property type="match status" value="1"/>
</dbReference>
<evidence type="ECO:0000256" key="5">
    <source>
        <dbReference type="SAM" id="MobiDB-lite"/>
    </source>
</evidence>
<name>A0A9P1FLQ4_9DINO</name>
<evidence type="ECO:0000259" key="6">
    <source>
        <dbReference type="PROSITE" id="PS51767"/>
    </source>
</evidence>
<evidence type="ECO:0000313" key="9">
    <source>
        <dbReference type="EMBL" id="CAL4769216.1"/>
    </source>
</evidence>
<comment type="caution">
    <text evidence="7">The sequence shown here is derived from an EMBL/GenBank/DDBJ whole genome shotgun (WGS) entry which is preliminary data.</text>
</comment>
<dbReference type="EMBL" id="CAMXCT010000669">
    <property type="protein sequence ID" value="CAI3981904.1"/>
    <property type="molecule type" value="Genomic_DNA"/>
</dbReference>
<keyword evidence="3" id="KW-0064">Aspartyl protease</keyword>
<evidence type="ECO:0000313" key="7">
    <source>
        <dbReference type="EMBL" id="CAI3981904.1"/>
    </source>
</evidence>
<dbReference type="InterPro" id="IPR001461">
    <property type="entry name" value="Aspartic_peptidase_A1"/>
</dbReference>
<dbReference type="CDD" id="cd05471">
    <property type="entry name" value="pepsin_like"/>
    <property type="match status" value="1"/>
</dbReference>
<feature type="compositionally biased region" description="Acidic residues" evidence="5">
    <location>
        <begin position="134"/>
        <end position="145"/>
    </location>
</feature>
<dbReference type="PANTHER" id="PTHR47966">
    <property type="entry name" value="BETA-SITE APP-CLEAVING ENZYME, ISOFORM A-RELATED"/>
    <property type="match status" value="1"/>
</dbReference>
<dbReference type="GO" id="GO:0006508">
    <property type="term" value="P:proteolysis"/>
    <property type="evidence" value="ECO:0007669"/>
    <property type="project" value="UniProtKB-KW"/>
</dbReference>
<evidence type="ECO:0000256" key="1">
    <source>
        <dbReference type="ARBA" id="ARBA00007447"/>
    </source>
</evidence>
<keyword evidence="4" id="KW-0378">Hydrolase</keyword>
<feature type="region of interest" description="Disordered" evidence="5">
    <location>
        <begin position="960"/>
        <end position="995"/>
    </location>
</feature>
<dbReference type="EMBL" id="CAMXCT030000669">
    <property type="protein sequence ID" value="CAL4769216.1"/>
    <property type="molecule type" value="Genomic_DNA"/>
</dbReference>
<evidence type="ECO:0000256" key="3">
    <source>
        <dbReference type="ARBA" id="ARBA00022750"/>
    </source>
</evidence>
<feature type="compositionally biased region" description="Low complexity" evidence="5">
    <location>
        <begin position="799"/>
        <end position="818"/>
    </location>
</feature>
<dbReference type="Pfam" id="PF00026">
    <property type="entry name" value="Asp"/>
    <property type="match status" value="1"/>
</dbReference>
<feature type="compositionally biased region" description="Low complexity" evidence="5">
    <location>
        <begin position="778"/>
        <end position="791"/>
    </location>
</feature>
<dbReference type="InterPro" id="IPR034164">
    <property type="entry name" value="Pepsin-like_dom"/>
</dbReference>
<dbReference type="PANTHER" id="PTHR47966:SF51">
    <property type="entry name" value="BETA-SITE APP-CLEAVING ENZYME, ISOFORM A-RELATED"/>
    <property type="match status" value="1"/>
</dbReference>
<proteinExistence type="inferred from homology"/>
<feature type="domain" description="Peptidase A1" evidence="6">
    <location>
        <begin position="441"/>
        <end position="948"/>
    </location>
</feature>
<dbReference type="AlphaFoldDB" id="A0A9P1FLQ4"/>
<evidence type="ECO:0000256" key="2">
    <source>
        <dbReference type="ARBA" id="ARBA00022670"/>
    </source>
</evidence>
<dbReference type="Proteomes" id="UP001152797">
    <property type="component" value="Unassembled WGS sequence"/>
</dbReference>
<evidence type="ECO:0000256" key="4">
    <source>
        <dbReference type="ARBA" id="ARBA00022801"/>
    </source>
</evidence>
<protein>
    <submittedName>
        <fullName evidence="9">Cathepsin D</fullName>
    </submittedName>
</protein>
<reference evidence="7" key="1">
    <citation type="submission" date="2022-10" db="EMBL/GenBank/DDBJ databases">
        <authorList>
            <person name="Chen Y."/>
            <person name="Dougan E. K."/>
            <person name="Chan C."/>
            <person name="Rhodes N."/>
            <person name="Thang M."/>
        </authorList>
    </citation>
    <scope>NUCLEOTIDE SEQUENCE</scope>
</reference>
<dbReference type="InterPro" id="IPR033121">
    <property type="entry name" value="PEPTIDASE_A1"/>
</dbReference>
<dbReference type="Gene3D" id="2.40.70.10">
    <property type="entry name" value="Acid Proteases"/>
    <property type="match status" value="2"/>
</dbReference>
<keyword evidence="2" id="KW-0645">Protease</keyword>
<evidence type="ECO:0000313" key="8">
    <source>
        <dbReference type="EMBL" id="CAL1135279.1"/>
    </source>
</evidence>
<dbReference type="GO" id="GO:0004190">
    <property type="term" value="F:aspartic-type endopeptidase activity"/>
    <property type="evidence" value="ECO:0007669"/>
    <property type="project" value="UniProtKB-KW"/>
</dbReference>
<feature type="region of interest" description="Disordered" evidence="5">
    <location>
        <begin position="751"/>
        <end position="818"/>
    </location>
</feature>
<sequence>MLARPLESLLAGNSSVSLGPDGTPTASMNHPSGAACQVSLPGSRVTSWKHSDRGEILVEGAAAGLLPCGLEGVIAPTDWTIQSLVGLEDEVLMFSTFAEVKTAEGVPVRARTEVQLGPSRISMILEVSNCGADEMEWEEEQEEAPSDARERSAKRSRILPLHLPHAGLQGSLRCHQGTHVPSEPVDASNGILLGGTKLETFGFSQVKLALAGDVLHFRALAPCEVILQPGETVSGSFDLKISLQIACRDMPRSGFSNFVEKVAAADSDAQKELRARVAELEAQLVQLGVGCIWWASDEFSRRIWADAVRQMAGYHDLETMCCMEDHHFKVPVLKIAKSSCSTRDMSWVYFLAMLSSCAGGRRVRILRIRQTNQIFWQVLFPGPGRVAGVWRAPSPFFIAIGMMLNSISLLVLGFANAILVKDVQQTRIETCSPLKNHQTYSSVEVAIGNPAQTFSLVADTGSNSCIVKDCACKQCPKSWGKCFTGPEHSKSFNLPLFKVTNNTNSPNLKQGDMAPAAIVMSFGSGQIAAQIASDEVRIGVVRTFMEKGLLLMVDHALNLEGPFEGILGLGRPSFKDGDKSKNVNETSAFTVPGFFDKAHVQRFSMCFNHQADGVLGVNTPEHSKHLSSVGKLHWGLDFQGVSIGKEKIKAGFCDPSSKKAGMETACGIIPDSGTTLIAGNEAHIGALFEALCQNWKRCKQMHGELVKELQKMAKAGIAVSGPGGIPFAMIQKEPELVAAMMAELLTPQTEGAMNQSEGHAGPIPLGNKVPAEFTPAGLKSAAAAKKPLAPEESQDAESQEGSQEGSQQASKEGSQEEFQLPPALTLQLLLEHCASWIEGVDLNQEMPELTFHVAGANGQKQELIITPRNYVLAKAVDVEVPTIANVMRIPLKTKKLEHKKVCMMAFSPTEYTTQLNGDVWIMGTPLFYEYTAHYDRGAGKEEKDIGMGFTARAEEDCGTCQGNKIQRPSQSLIGSESTRSDHSTSRSGMGMDGLKYLDKQPVTRGFVSSKSI</sequence>
<feature type="region of interest" description="Disordered" evidence="5">
    <location>
        <begin position="134"/>
        <end position="153"/>
    </location>
</feature>
<dbReference type="PROSITE" id="PS51767">
    <property type="entry name" value="PEPTIDASE_A1"/>
    <property type="match status" value="1"/>
</dbReference>
<dbReference type="InterPro" id="IPR021109">
    <property type="entry name" value="Peptidase_aspartic_dom_sf"/>
</dbReference>